<evidence type="ECO:0000256" key="6">
    <source>
        <dbReference type="ARBA" id="ARBA00022777"/>
    </source>
</evidence>
<comment type="catalytic activity">
    <reaction evidence="8">
        <text>L-threonyl-[protein] + ATP = O-phospho-L-threonyl-[protein] + ADP + H(+)</text>
        <dbReference type="Rhea" id="RHEA:46608"/>
        <dbReference type="Rhea" id="RHEA-COMP:11060"/>
        <dbReference type="Rhea" id="RHEA-COMP:11605"/>
        <dbReference type="ChEBI" id="CHEBI:15378"/>
        <dbReference type="ChEBI" id="CHEBI:30013"/>
        <dbReference type="ChEBI" id="CHEBI:30616"/>
        <dbReference type="ChEBI" id="CHEBI:61977"/>
        <dbReference type="ChEBI" id="CHEBI:456216"/>
        <dbReference type="EC" id="2.7.11.22"/>
    </reaction>
</comment>
<feature type="compositionally biased region" description="Acidic residues" evidence="10">
    <location>
        <begin position="55"/>
        <end position="64"/>
    </location>
</feature>
<evidence type="ECO:0000259" key="11">
    <source>
        <dbReference type="PROSITE" id="PS50011"/>
    </source>
</evidence>
<dbReference type="Gene3D" id="1.10.510.10">
    <property type="entry name" value="Transferase(Phosphotransferase) domain 1"/>
    <property type="match status" value="1"/>
</dbReference>
<dbReference type="SUPFAM" id="SSF56112">
    <property type="entry name" value="Protein kinase-like (PK-like)"/>
    <property type="match status" value="1"/>
</dbReference>
<feature type="region of interest" description="Disordered" evidence="10">
    <location>
        <begin position="447"/>
        <end position="491"/>
    </location>
</feature>
<comment type="caution">
    <text evidence="12">The sequence shown here is derived from an EMBL/GenBank/DDBJ whole genome shotgun (WGS) entry which is preliminary data.</text>
</comment>
<proteinExistence type="inferred from homology"/>
<accession>A0A167Z0E7</accession>
<feature type="compositionally biased region" description="Basic and acidic residues" evidence="10">
    <location>
        <begin position="21"/>
        <end position="54"/>
    </location>
</feature>
<protein>
    <recommendedName>
        <fullName evidence="2">cyclin-dependent kinase</fullName>
        <ecNumber evidence="2">2.7.11.22</ecNumber>
    </recommendedName>
</protein>
<evidence type="ECO:0000256" key="3">
    <source>
        <dbReference type="ARBA" id="ARBA00022527"/>
    </source>
</evidence>
<keyword evidence="6 12" id="KW-0418">Kinase</keyword>
<comment type="similarity">
    <text evidence="1">Belongs to the protein kinase superfamily. CMGC Ser/Thr protein kinase family. CDC2/CDKX subfamily.</text>
</comment>
<feature type="region of interest" description="Disordered" evidence="10">
    <location>
        <begin position="1"/>
        <end position="103"/>
    </location>
</feature>
<dbReference type="InterPro" id="IPR000719">
    <property type="entry name" value="Prot_kinase_dom"/>
</dbReference>
<evidence type="ECO:0000256" key="1">
    <source>
        <dbReference type="ARBA" id="ARBA00006485"/>
    </source>
</evidence>
<keyword evidence="7" id="KW-0067">ATP-binding</keyword>
<feature type="compositionally biased region" description="Low complexity" evidence="10">
    <location>
        <begin position="86"/>
        <end position="95"/>
    </location>
</feature>
<dbReference type="Pfam" id="PF00069">
    <property type="entry name" value="Pkinase"/>
    <property type="match status" value="1"/>
</dbReference>
<gene>
    <name evidence="12" type="ORF">AAP_03210</name>
</gene>
<comment type="catalytic activity">
    <reaction evidence="9">
        <text>L-seryl-[protein] + ATP = O-phospho-L-seryl-[protein] + ADP + H(+)</text>
        <dbReference type="Rhea" id="RHEA:17989"/>
        <dbReference type="Rhea" id="RHEA-COMP:9863"/>
        <dbReference type="Rhea" id="RHEA-COMP:11604"/>
        <dbReference type="ChEBI" id="CHEBI:15378"/>
        <dbReference type="ChEBI" id="CHEBI:29999"/>
        <dbReference type="ChEBI" id="CHEBI:30616"/>
        <dbReference type="ChEBI" id="CHEBI:83421"/>
        <dbReference type="ChEBI" id="CHEBI:456216"/>
        <dbReference type="EC" id="2.7.11.22"/>
    </reaction>
</comment>
<evidence type="ECO:0000313" key="12">
    <source>
        <dbReference type="EMBL" id="KZZ91991.1"/>
    </source>
</evidence>
<dbReference type="SMART" id="SM00220">
    <property type="entry name" value="S_TKc"/>
    <property type="match status" value="1"/>
</dbReference>
<evidence type="ECO:0000313" key="13">
    <source>
        <dbReference type="Proteomes" id="UP000242877"/>
    </source>
</evidence>
<dbReference type="InterPro" id="IPR008271">
    <property type="entry name" value="Ser/Thr_kinase_AS"/>
</dbReference>
<evidence type="ECO:0000256" key="5">
    <source>
        <dbReference type="ARBA" id="ARBA00022741"/>
    </source>
</evidence>
<dbReference type="EMBL" id="AZGZ01000012">
    <property type="protein sequence ID" value="KZZ91991.1"/>
    <property type="molecule type" value="Genomic_DNA"/>
</dbReference>
<dbReference type="PROSITE" id="PS00108">
    <property type="entry name" value="PROTEIN_KINASE_ST"/>
    <property type="match status" value="1"/>
</dbReference>
<dbReference type="InterPro" id="IPR050108">
    <property type="entry name" value="CDK"/>
</dbReference>
<dbReference type="PROSITE" id="PS50011">
    <property type="entry name" value="PROTEIN_KINASE_DOM"/>
    <property type="match status" value="1"/>
</dbReference>
<dbReference type="FunFam" id="1.10.510.10:FF:000624">
    <property type="entry name" value="Mitogen-activated protein kinase"/>
    <property type="match status" value="1"/>
</dbReference>
<evidence type="ECO:0000256" key="4">
    <source>
        <dbReference type="ARBA" id="ARBA00022679"/>
    </source>
</evidence>
<dbReference type="EC" id="2.7.11.22" evidence="2"/>
<name>A0A167Z0E7_9EURO</name>
<dbReference type="InterPro" id="IPR011009">
    <property type="entry name" value="Kinase-like_dom_sf"/>
</dbReference>
<evidence type="ECO:0000256" key="9">
    <source>
        <dbReference type="ARBA" id="ARBA00048367"/>
    </source>
</evidence>
<reference evidence="12 13" key="1">
    <citation type="journal article" date="2016" name="Genome Biol. Evol.">
        <title>Divergent and convergent evolution of fungal pathogenicity.</title>
        <authorList>
            <person name="Shang Y."/>
            <person name="Xiao G."/>
            <person name="Zheng P."/>
            <person name="Cen K."/>
            <person name="Zhan S."/>
            <person name="Wang C."/>
        </authorList>
    </citation>
    <scope>NUCLEOTIDE SEQUENCE [LARGE SCALE GENOMIC DNA]</scope>
    <source>
        <strain evidence="12 13">ARSEF 7405</strain>
    </source>
</reference>
<dbReference type="GO" id="GO:0005524">
    <property type="term" value="F:ATP binding"/>
    <property type="evidence" value="ECO:0007669"/>
    <property type="project" value="UniProtKB-KW"/>
</dbReference>
<evidence type="ECO:0000256" key="8">
    <source>
        <dbReference type="ARBA" id="ARBA00047811"/>
    </source>
</evidence>
<feature type="compositionally biased region" description="Polar residues" evidence="10">
    <location>
        <begin position="482"/>
        <end position="491"/>
    </location>
</feature>
<dbReference type="GO" id="GO:0005634">
    <property type="term" value="C:nucleus"/>
    <property type="evidence" value="ECO:0007669"/>
    <property type="project" value="TreeGrafter"/>
</dbReference>
<evidence type="ECO:0000256" key="2">
    <source>
        <dbReference type="ARBA" id="ARBA00012425"/>
    </source>
</evidence>
<sequence length="491" mass="55759">MASKSRWAAPDPEEEALAQRNRLEKEAKKRAKEARQRQLEEARRKAAEAKRRREEEEEEEEEGQHEERRDPDGTSASENAKRRKTAAAATATTTKSIEDPETSSLLRFPAPEWRPCRHIDNFESLNRIEEGSYGCVSRAKEKTTGTIVALKKLKMDNLPDGCPVTGLREIQTLMESRHENILNLQEVVVGDSIDDSDTRDVLTSFTICLVHLVASRSVYLVMDFIEHDLKVLLEDMQEPFLPSEMKTIMRQIIAGTEYLHSHWIMHRDLKTSNILMNNGGQIKIADFGMARYFGDPPPQLTRLVVTLWYRAPELLLGEEKYGPEIDIWSIGCIFAELLLKEPLFQARNEADLLKRIFDLAGSPTTQTWPNFRSLPGAKSLRLPPQADIPPNAQRIVAPLLPREKFPSYLSDVGHSLLSALLALNPASRPVAGEALRHPWFSEDPKPKAREIFPSFPSKARLERRRRKPTPEAPRYGEEVPQTDFSGIFNSA</sequence>
<evidence type="ECO:0000256" key="7">
    <source>
        <dbReference type="ARBA" id="ARBA00022840"/>
    </source>
</evidence>
<keyword evidence="5" id="KW-0547">Nucleotide-binding</keyword>
<dbReference type="OrthoDB" id="1732493at2759"/>
<keyword evidence="3" id="KW-0723">Serine/threonine-protein kinase</keyword>
<dbReference type="VEuPathDB" id="FungiDB:AAP_03210"/>
<dbReference type="PANTHER" id="PTHR24056:SF107">
    <property type="entry name" value="CYCLIN-DEPENDENT KINASE 11A-RELATED"/>
    <property type="match status" value="1"/>
</dbReference>
<dbReference type="GO" id="GO:0004693">
    <property type="term" value="F:cyclin-dependent protein serine/threonine kinase activity"/>
    <property type="evidence" value="ECO:0007669"/>
    <property type="project" value="UniProtKB-EC"/>
</dbReference>
<dbReference type="GO" id="GO:0007346">
    <property type="term" value="P:regulation of mitotic cell cycle"/>
    <property type="evidence" value="ECO:0007669"/>
    <property type="project" value="TreeGrafter"/>
</dbReference>
<organism evidence="12 13">
    <name type="scientific">Ascosphaera apis ARSEF 7405</name>
    <dbReference type="NCBI Taxonomy" id="392613"/>
    <lineage>
        <taxon>Eukaryota</taxon>
        <taxon>Fungi</taxon>
        <taxon>Dikarya</taxon>
        <taxon>Ascomycota</taxon>
        <taxon>Pezizomycotina</taxon>
        <taxon>Eurotiomycetes</taxon>
        <taxon>Eurotiomycetidae</taxon>
        <taxon>Onygenales</taxon>
        <taxon>Ascosphaeraceae</taxon>
        <taxon>Ascosphaera</taxon>
    </lineage>
</organism>
<keyword evidence="4" id="KW-0808">Transferase</keyword>
<dbReference type="Gene3D" id="3.30.200.20">
    <property type="entry name" value="Phosphorylase Kinase, domain 1"/>
    <property type="match status" value="1"/>
</dbReference>
<dbReference type="Proteomes" id="UP000242877">
    <property type="component" value="Unassembled WGS sequence"/>
</dbReference>
<keyword evidence="13" id="KW-1185">Reference proteome</keyword>
<evidence type="ECO:0000256" key="10">
    <source>
        <dbReference type="SAM" id="MobiDB-lite"/>
    </source>
</evidence>
<dbReference type="AlphaFoldDB" id="A0A167Z0E7"/>
<dbReference type="PANTHER" id="PTHR24056">
    <property type="entry name" value="CELL DIVISION PROTEIN KINASE"/>
    <property type="match status" value="1"/>
</dbReference>
<feature type="domain" description="Protein kinase" evidence="11">
    <location>
        <begin position="122"/>
        <end position="440"/>
    </location>
</feature>